<sequence>MLDLELLAVREMGVNGMSVCLKPKIPVVITPGLVNEIRQLQNSLADKYLSNVLNDYFYIVWFLEDRRGLGCRGLDFNFIVNCIKKNHETKLESYISGIFDLLFLNRVGLGFPIINCSIVNRALTGLSKEFFFLNKICFIRNNAAPDIQKINIFNELSPFLLGKELYENNHYFYFHALQLDRMRLLIEDIDYEVPTVEEVNQIKNHFESMKKATMKGIYDIAERNIKVLERMAKGDLKLCPQES</sequence>
<keyword evidence="2" id="KW-1185">Reference proteome</keyword>
<dbReference type="HOGENOM" id="CLU_1127971_0_0_6"/>
<dbReference type="AlphaFoldDB" id="A0A098G3U1"/>
<name>A0A098G3U1_9GAMM</name>
<dbReference type="RefSeq" id="WP_045095274.1">
    <property type="nucleotide sequence ID" value="NZ_LN614827.1"/>
</dbReference>
<organism evidence="1 2">
    <name type="scientific">Legionella fallonii LLAP-10</name>
    <dbReference type="NCBI Taxonomy" id="1212491"/>
    <lineage>
        <taxon>Bacteria</taxon>
        <taxon>Pseudomonadati</taxon>
        <taxon>Pseudomonadota</taxon>
        <taxon>Gammaproteobacteria</taxon>
        <taxon>Legionellales</taxon>
        <taxon>Legionellaceae</taxon>
        <taxon>Legionella</taxon>
    </lineage>
</organism>
<dbReference type="OrthoDB" id="5636353at2"/>
<dbReference type="Proteomes" id="UP000032430">
    <property type="component" value="Chromosome I"/>
</dbReference>
<reference evidence="2" key="1">
    <citation type="submission" date="2014-09" db="EMBL/GenBank/DDBJ databases">
        <authorList>
            <person name="Gomez-Valero L."/>
        </authorList>
    </citation>
    <scope>NUCLEOTIDE SEQUENCE [LARGE SCALE GENOMIC DNA]</scope>
    <source>
        <strain evidence="2">ATCC700992</strain>
    </source>
</reference>
<proteinExistence type="predicted"/>
<gene>
    <name evidence="1" type="ORF">LFA_1218</name>
</gene>
<dbReference type="KEGG" id="lfa:LFA_1218"/>
<evidence type="ECO:0000313" key="1">
    <source>
        <dbReference type="EMBL" id="CEG56646.1"/>
    </source>
</evidence>
<protein>
    <submittedName>
        <fullName evidence="1">Uncharacterized protein</fullName>
    </submittedName>
</protein>
<dbReference type="EMBL" id="LN614827">
    <property type="protein sequence ID" value="CEG56646.1"/>
    <property type="molecule type" value="Genomic_DNA"/>
</dbReference>
<accession>A0A098G3U1</accession>
<evidence type="ECO:0000313" key="2">
    <source>
        <dbReference type="Proteomes" id="UP000032430"/>
    </source>
</evidence>